<dbReference type="EMBL" id="CAKOGP040002158">
    <property type="protein sequence ID" value="CAJ1963697.1"/>
    <property type="molecule type" value="Genomic_DNA"/>
</dbReference>
<feature type="region of interest" description="Disordered" evidence="1">
    <location>
        <begin position="1"/>
        <end position="36"/>
    </location>
</feature>
<keyword evidence="2" id="KW-1133">Transmembrane helix</keyword>
<accession>A0AAD2PWY3</accession>
<keyword evidence="2" id="KW-0472">Membrane</keyword>
<proteinExistence type="predicted"/>
<dbReference type="AlphaFoldDB" id="A0AAD2PWY3"/>
<feature type="transmembrane region" description="Helical" evidence="2">
    <location>
        <begin position="158"/>
        <end position="187"/>
    </location>
</feature>
<comment type="caution">
    <text evidence="3">The sequence shown here is derived from an EMBL/GenBank/DDBJ whole genome shotgun (WGS) entry which is preliminary data.</text>
</comment>
<evidence type="ECO:0000313" key="3">
    <source>
        <dbReference type="EMBL" id="CAJ1963697.1"/>
    </source>
</evidence>
<protein>
    <submittedName>
        <fullName evidence="3">Uncharacterized protein</fullName>
    </submittedName>
</protein>
<gene>
    <name evidence="3" type="ORF">CYCCA115_LOCUS20281</name>
</gene>
<keyword evidence="4" id="KW-1185">Reference proteome</keyword>
<dbReference type="Proteomes" id="UP001295423">
    <property type="component" value="Unassembled WGS sequence"/>
</dbReference>
<evidence type="ECO:0000313" key="4">
    <source>
        <dbReference type="Proteomes" id="UP001295423"/>
    </source>
</evidence>
<organism evidence="3 4">
    <name type="scientific">Cylindrotheca closterium</name>
    <dbReference type="NCBI Taxonomy" id="2856"/>
    <lineage>
        <taxon>Eukaryota</taxon>
        <taxon>Sar</taxon>
        <taxon>Stramenopiles</taxon>
        <taxon>Ochrophyta</taxon>
        <taxon>Bacillariophyta</taxon>
        <taxon>Bacillariophyceae</taxon>
        <taxon>Bacillariophycidae</taxon>
        <taxon>Bacillariales</taxon>
        <taxon>Bacillariaceae</taxon>
        <taxon>Cylindrotheca</taxon>
    </lineage>
</organism>
<feature type="compositionally biased region" description="Basic and acidic residues" evidence="1">
    <location>
        <begin position="1"/>
        <end position="13"/>
    </location>
</feature>
<evidence type="ECO:0000256" key="1">
    <source>
        <dbReference type="SAM" id="MobiDB-lite"/>
    </source>
</evidence>
<reference evidence="3" key="1">
    <citation type="submission" date="2023-08" db="EMBL/GenBank/DDBJ databases">
        <authorList>
            <person name="Audoor S."/>
            <person name="Bilcke G."/>
        </authorList>
    </citation>
    <scope>NUCLEOTIDE SEQUENCE</scope>
</reference>
<evidence type="ECO:0000256" key="2">
    <source>
        <dbReference type="SAM" id="Phobius"/>
    </source>
</evidence>
<name>A0AAD2PWY3_9STRA</name>
<sequence>MGVIDHDPEKGEKSFGYGRPATTSVARSESPSDDDKELETYHVGEDVYGLIFVCPVFSQAFFFAFLVVMVKFSLFLFLLVDLYRQSQGGEAFFAPKDTLIRATEFLLLPIAIALQEDLIYVYIRVANIIYDPKLMNESPSATKCKFVMSFVLRLMDGLFSLTINFVLIMTTETVLGIFLNFAALHFLQGIDDVAFQMAHEGFLGDRMEYRCQEVQQTKMKRRVGDAFTNALDSVLFLLTYFCMLGVWTYVYLFEEQLQSEL</sequence>
<keyword evidence="2" id="KW-0812">Transmembrane</keyword>
<feature type="transmembrane region" description="Helical" evidence="2">
    <location>
        <begin position="234"/>
        <end position="253"/>
    </location>
</feature>
<feature type="transmembrane region" description="Helical" evidence="2">
    <location>
        <begin position="47"/>
        <end position="80"/>
    </location>
</feature>